<feature type="compositionally biased region" description="Basic and acidic residues" evidence="4">
    <location>
        <begin position="213"/>
        <end position="229"/>
    </location>
</feature>
<keyword evidence="2" id="KW-0067">ATP-binding</keyword>
<feature type="non-terminal residue" evidence="5">
    <location>
        <position position="229"/>
    </location>
</feature>
<evidence type="ECO:0000256" key="4">
    <source>
        <dbReference type="SAM" id="MobiDB-lite"/>
    </source>
</evidence>
<dbReference type="GO" id="GO:0030968">
    <property type="term" value="P:endoplasmic reticulum unfolded protein response"/>
    <property type="evidence" value="ECO:0007669"/>
    <property type="project" value="TreeGrafter"/>
</dbReference>
<keyword evidence="6" id="KW-1185">Reference proteome</keyword>
<gene>
    <name evidence="5" type="ORF">RFULGI_LOCUS14455</name>
</gene>
<feature type="non-terminal residue" evidence="5">
    <location>
        <position position="1"/>
    </location>
</feature>
<organism evidence="5 6">
    <name type="scientific">Racocetra fulgida</name>
    <dbReference type="NCBI Taxonomy" id="60492"/>
    <lineage>
        <taxon>Eukaryota</taxon>
        <taxon>Fungi</taxon>
        <taxon>Fungi incertae sedis</taxon>
        <taxon>Mucoromycota</taxon>
        <taxon>Glomeromycotina</taxon>
        <taxon>Glomeromycetes</taxon>
        <taxon>Diversisporales</taxon>
        <taxon>Gigasporaceae</taxon>
        <taxon>Racocetra</taxon>
    </lineage>
</organism>
<proteinExistence type="predicted"/>
<evidence type="ECO:0000256" key="3">
    <source>
        <dbReference type="ARBA" id="ARBA00023186"/>
    </source>
</evidence>
<evidence type="ECO:0000313" key="6">
    <source>
        <dbReference type="Proteomes" id="UP000789396"/>
    </source>
</evidence>
<dbReference type="EMBL" id="CAJVPZ010042040">
    <property type="protein sequence ID" value="CAG8762967.1"/>
    <property type="molecule type" value="Genomic_DNA"/>
</dbReference>
<evidence type="ECO:0000256" key="2">
    <source>
        <dbReference type="ARBA" id="ARBA00022840"/>
    </source>
</evidence>
<evidence type="ECO:0000313" key="5">
    <source>
        <dbReference type="EMBL" id="CAG8762967.1"/>
    </source>
</evidence>
<dbReference type="InterPro" id="IPR013126">
    <property type="entry name" value="Hsp_70_fam"/>
</dbReference>
<dbReference type="GO" id="GO:0034663">
    <property type="term" value="C:endoplasmic reticulum chaperone complex"/>
    <property type="evidence" value="ECO:0007669"/>
    <property type="project" value="TreeGrafter"/>
</dbReference>
<sequence>RPVVDELLGVLFRTKQPEGTIGVVVGPSVGSFEHGAFEAAIEVKTSVYPIIIAKLTAKSAETSEWLYEEGEEAPIESLRTRLDSLRRDEHTRRPEAVNAIQSVINNTRGFVEQIKMNTTIERYHTDEELDKLLNVCNRVEKWLDEKLIEQDKIAPHVDPVLTTADIERMLREIEREFLIVATKKPPKKKMTAPTTSASESTNNVNDTSTSNKTDSEQKSTTTRIDKEPQ</sequence>
<dbReference type="InterPro" id="IPR029048">
    <property type="entry name" value="HSP70_C_sf"/>
</dbReference>
<keyword evidence="3" id="KW-0143">Chaperone</keyword>
<feature type="compositionally biased region" description="Low complexity" evidence="4">
    <location>
        <begin position="191"/>
        <end position="212"/>
    </location>
</feature>
<dbReference type="Proteomes" id="UP000789396">
    <property type="component" value="Unassembled WGS sequence"/>
</dbReference>
<dbReference type="GO" id="GO:0140662">
    <property type="term" value="F:ATP-dependent protein folding chaperone"/>
    <property type="evidence" value="ECO:0007669"/>
    <property type="project" value="InterPro"/>
</dbReference>
<keyword evidence="1" id="KW-0547">Nucleotide-binding</keyword>
<name>A0A9N9J5H6_9GLOM</name>
<dbReference type="PANTHER" id="PTHR45639">
    <property type="entry name" value="HSC70CB, ISOFORM G-RELATED"/>
    <property type="match status" value="1"/>
</dbReference>
<evidence type="ECO:0000256" key="1">
    <source>
        <dbReference type="ARBA" id="ARBA00022741"/>
    </source>
</evidence>
<reference evidence="5" key="1">
    <citation type="submission" date="2021-06" db="EMBL/GenBank/DDBJ databases">
        <authorList>
            <person name="Kallberg Y."/>
            <person name="Tangrot J."/>
            <person name="Rosling A."/>
        </authorList>
    </citation>
    <scope>NUCLEOTIDE SEQUENCE</scope>
    <source>
        <strain evidence="5">IN212</strain>
    </source>
</reference>
<comment type="caution">
    <text evidence="5">The sequence shown here is derived from an EMBL/GenBank/DDBJ whole genome shotgun (WGS) entry which is preliminary data.</text>
</comment>
<dbReference type="SUPFAM" id="SSF100934">
    <property type="entry name" value="Heat shock protein 70kD (HSP70), C-terminal subdomain"/>
    <property type="match status" value="1"/>
</dbReference>
<feature type="region of interest" description="Disordered" evidence="4">
    <location>
        <begin position="184"/>
        <end position="229"/>
    </location>
</feature>
<dbReference type="PANTHER" id="PTHR45639:SF3">
    <property type="entry name" value="HYPOXIA UP-REGULATED PROTEIN 1"/>
    <property type="match status" value="1"/>
</dbReference>
<accession>A0A9N9J5H6</accession>
<dbReference type="GO" id="GO:0005524">
    <property type="term" value="F:ATP binding"/>
    <property type="evidence" value="ECO:0007669"/>
    <property type="project" value="UniProtKB-KW"/>
</dbReference>
<dbReference type="AlphaFoldDB" id="A0A9N9J5H6"/>
<protein>
    <submittedName>
        <fullName evidence="5">12631_t:CDS:1</fullName>
    </submittedName>
</protein>
<dbReference type="OrthoDB" id="2381603at2759"/>